<accession>A0A1B6C4I2</accession>
<keyword evidence="3 9" id="KW-1133">Transmembrane helix</keyword>
<dbReference type="GO" id="GO:0050839">
    <property type="term" value="F:cell adhesion molecule binding"/>
    <property type="evidence" value="ECO:0007669"/>
    <property type="project" value="TreeGrafter"/>
</dbReference>
<feature type="domain" description="Ig-like" evidence="10">
    <location>
        <begin position="480"/>
        <end position="576"/>
    </location>
</feature>
<dbReference type="InterPro" id="IPR013783">
    <property type="entry name" value="Ig-like_fold"/>
</dbReference>
<dbReference type="GO" id="GO:0005911">
    <property type="term" value="C:cell-cell junction"/>
    <property type="evidence" value="ECO:0007669"/>
    <property type="project" value="TreeGrafter"/>
</dbReference>
<evidence type="ECO:0000256" key="6">
    <source>
        <dbReference type="ARBA" id="ARBA00023180"/>
    </source>
</evidence>
<keyword evidence="6" id="KW-0325">Glycoprotein</keyword>
<feature type="non-terminal residue" evidence="11">
    <location>
        <position position="1"/>
    </location>
</feature>
<reference evidence="11" key="1">
    <citation type="submission" date="2015-12" db="EMBL/GenBank/DDBJ databases">
        <title>De novo transcriptome assembly of four potential Pierce s Disease insect vectors from Arizona vineyards.</title>
        <authorList>
            <person name="Tassone E.E."/>
        </authorList>
    </citation>
    <scope>NUCLEOTIDE SEQUENCE</scope>
</reference>
<keyword evidence="4 9" id="KW-0472">Membrane</keyword>
<dbReference type="InterPro" id="IPR013106">
    <property type="entry name" value="Ig_V-set"/>
</dbReference>
<evidence type="ECO:0000259" key="10">
    <source>
        <dbReference type="PROSITE" id="PS50835"/>
    </source>
</evidence>
<dbReference type="SUPFAM" id="SSF48726">
    <property type="entry name" value="Immunoglobulin"/>
    <property type="match status" value="8"/>
</dbReference>
<dbReference type="InterPro" id="IPR007110">
    <property type="entry name" value="Ig-like_dom"/>
</dbReference>
<dbReference type="SMART" id="SM00409">
    <property type="entry name" value="IG"/>
    <property type="match status" value="8"/>
</dbReference>
<dbReference type="InterPro" id="IPR013162">
    <property type="entry name" value="CD80_C2-set"/>
</dbReference>
<feature type="domain" description="Ig-like" evidence="10">
    <location>
        <begin position="583"/>
        <end position="665"/>
    </location>
</feature>
<proteinExistence type="predicted"/>
<dbReference type="SMART" id="SM00408">
    <property type="entry name" value="IGc2"/>
    <property type="match status" value="8"/>
</dbReference>
<dbReference type="GO" id="GO:0098609">
    <property type="term" value="P:cell-cell adhesion"/>
    <property type="evidence" value="ECO:0007669"/>
    <property type="project" value="TreeGrafter"/>
</dbReference>
<evidence type="ECO:0000256" key="2">
    <source>
        <dbReference type="ARBA" id="ARBA00022692"/>
    </source>
</evidence>
<dbReference type="InterPro" id="IPR013098">
    <property type="entry name" value="Ig_I-set"/>
</dbReference>
<feature type="domain" description="Ig-like" evidence="10">
    <location>
        <begin position="878"/>
        <end position="961"/>
    </location>
</feature>
<feature type="domain" description="Ig-like" evidence="10">
    <location>
        <begin position="672"/>
        <end position="786"/>
    </location>
</feature>
<feature type="region of interest" description="Disordered" evidence="8">
    <location>
        <begin position="1009"/>
        <end position="1028"/>
    </location>
</feature>
<protein>
    <recommendedName>
        <fullName evidence="10">Ig-like domain-containing protein</fullName>
    </recommendedName>
</protein>
<dbReference type="AlphaFoldDB" id="A0A1B6C4I2"/>
<dbReference type="InterPro" id="IPR003599">
    <property type="entry name" value="Ig_sub"/>
</dbReference>
<dbReference type="PANTHER" id="PTHR11640:SF31">
    <property type="entry name" value="IRREGULAR CHIASM C-ROUGHEST PROTEIN-RELATED"/>
    <property type="match status" value="1"/>
</dbReference>
<keyword evidence="7" id="KW-0393">Immunoglobulin domain</keyword>
<dbReference type="Pfam" id="PF13895">
    <property type="entry name" value="Ig_2"/>
    <property type="match status" value="1"/>
</dbReference>
<dbReference type="CDD" id="cd00098">
    <property type="entry name" value="IgC1"/>
    <property type="match status" value="1"/>
</dbReference>
<keyword evidence="2 9" id="KW-0812">Transmembrane</keyword>
<feature type="transmembrane region" description="Helical" evidence="9">
    <location>
        <begin position="975"/>
        <end position="1000"/>
    </location>
</feature>
<name>A0A1B6C4I2_9HEMI</name>
<feature type="domain" description="Ig-like" evidence="10">
    <location>
        <begin position="34"/>
        <end position="132"/>
    </location>
</feature>
<comment type="subcellular location">
    <subcellularLocation>
        <location evidence="1">Membrane</location>
        <topology evidence="1">Single-pass type I membrane protein</topology>
    </subcellularLocation>
</comment>
<dbReference type="InterPro" id="IPR003598">
    <property type="entry name" value="Ig_sub2"/>
</dbReference>
<gene>
    <name evidence="11" type="ORF">g.22471</name>
</gene>
<evidence type="ECO:0000256" key="9">
    <source>
        <dbReference type="SAM" id="Phobius"/>
    </source>
</evidence>
<evidence type="ECO:0000256" key="7">
    <source>
        <dbReference type="ARBA" id="ARBA00023319"/>
    </source>
</evidence>
<evidence type="ECO:0000256" key="5">
    <source>
        <dbReference type="ARBA" id="ARBA00023157"/>
    </source>
</evidence>
<sequence>GYVLSHIKIFVLLVMSLKLIVHFCTIIFTVFCYPDATFFKGVDLLPQSGLVGETIQLRCDVNTKKCGDLHSIKWYRGSSRIYVFSELANITKPEGDYTKRAKLQYTPNSTAAFLTVEGLQVADEATYKCEITYLEVRDDCKVVQFIHLTTLIKPESVTMYKRVGTNDSKLTNATSIGPLTEDDELELMCESRGGKPIPMVQWYNGTDKMNDKYESESSGNGIGTGRSSVRVTVGRGDLGAKYQCRVTNDALVVPLVTWVELDVNVRPLSLNLTGVEHHVVQGTKVLLQCSVTGARPAANITWYNGTNPIPTRTNSTMQRVPRTRVVNVDDGTYNTESHLIFTASRWENGHSLSCEATNLVMQMRNEWPMRADLKLEVMFPPLVEIVPDAIVLNETEEISLYCFFVANPTNAKPPKWFRDDVELIPVDYLHSSEEVASDNTSLKIRNASRHDQGMYTCMVENEVGVGKSTNFANVTVYYKPTVNLTTYPVTPVTELANENITLFCEVESGNPSTLQAVRWFYGDELLKEIPDCSNDTFCGLDPSKLLLENVDRRFHGNYSCIGMNEAGWGKRSADTEVIVYYPPGPAKLTYSPSKVIKGGSVTLTCSVEDPGRPNRIEYVWKRGSRVYSVVKTDSWLISPVSLETESNFSCSAKNDGGESESSTVNIQVLAKPKFIRTPEYYTGGRFDLEHINISCRVECSPMCAIHWLKNDRLIDLGPNSLYYVQDVTMAPDIATNDFQSVYSMLIWNMSAWPGQQLDRIRDNDYYTCRSTGNEAGPGVNFTTKFAVEYPPENLTVSKAVVNVIEGQIPDKVTCLAQAHPEASFRWFREGDEDPMKKNNVLDLDYAMPRKNGGRYVCEAFNEHGRRTIATRINVLYKPECGITQTEQGGKLVLECTVVANPQDVDFTWKIKNENETLEENIVKDGLRSFLTLETRVENFRTYLCFANNSVGMSIACERDVTGHVGWWMKLENESLIIIIAIVAGTIVVAIIICIIIIIVCRRKRAADKCPNPSATKDKSDLNSSPSDALLHPDPDNRAFYENLPFHGMQNPPNKNSHCKLTSTQLDCQHLLLNTSSIERQSLKKPKHCIRERDEYYNTHYPAQPPPPPPYMMKNGAVVYADLALNQKRTRQPLPHPQHVPIPLYHPSKAQTEYAVIKFHDVGQEIDV</sequence>
<feature type="domain" description="Ig-like" evidence="10">
    <location>
        <begin position="267"/>
        <end position="358"/>
    </location>
</feature>
<dbReference type="Pfam" id="PF08205">
    <property type="entry name" value="C2-set_2"/>
    <property type="match status" value="2"/>
</dbReference>
<dbReference type="GO" id="GO:0005886">
    <property type="term" value="C:plasma membrane"/>
    <property type="evidence" value="ECO:0007669"/>
    <property type="project" value="TreeGrafter"/>
</dbReference>
<dbReference type="CDD" id="cd00096">
    <property type="entry name" value="Ig"/>
    <property type="match status" value="4"/>
</dbReference>
<dbReference type="InterPro" id="IPR051275">
    <property type="entry name" value="Cell_adhesion_signaling"/>
</dbReference>
<evidence type="ECO:0000313" key="11">
    <source>
        <dbReference type="EMBL" id="JAS08412.1"/>
    </source>
</evidence>
<dbReference type="InterPro" id="IPR036179">
    <property type="entry name" value="Ig-like_dom_sf"/>
</dbReference>
<feature type="domain" description="Ig-like" evidence="10">
    <location>
        <begin position="381"/>
        <end position="475"/>
    </location>
</feature>
<dbReference type="PANTHER" id="PTHR11640">
    <property type="entry name" value="NEPHRIN"/>
    <property type="match status" value="1"/>
</dbReference>
<feature type="domain" description="Ig-like" evidence="10">
    <location>
        <begin position="154"/>
        <end position="248"/>
    </location>
</feature>
<evidence type="ECO:0000256" key="4">
    <source>
        <dbReference type="ARBA" id="ARBA00023136"/>
    </source>
</evidence>
<evidence type="ECO:0000256" key="3">
    <source>
        <dbReference type="ARBA" id="ARBA00022989"/>
    </source>
</evidence>
<feature type="domain" description="Ig-like" evidence="10">
    <location>
        <begin position="791"/>
        <end position="873"/>
    </location>
</feature>
<evidence type="ECO:0000256" key="1">
    <source>
        <dbReference type="ARBA" id="ARBA00004479"/>
    </source>
</evidence>
<feature type="transmembrane region" description="Helical" evidence="9">
    <location>
        <begin position="9"/>
        <end position="31"/>
    </location>
</feature>
<evidence type="ECO:0000256" key="8">
    <source>
        <dbReference type="SAM" id="MobiDB-lite"/>
    </source>
</evidence>
<dbReference type="EMBL" id="GEDC01028886">
    <property type="protein sequence ID" value="JAS08412.1"/>
    <property type="molecule type" value="Transcribed_RNA"/>
</dbReference>
<organism evidence="11">
    <name type="scientific">Clastoptera arizonana</name>
    <name type="common">Arizona spittle bug</name>
    <dbReference type="NCBI Taxonomy" id="38151"/>
    <lineage>
        <taxon>Eukaryota</taxon>
        <taxon>Metazoa</taxon>
        <taxon>Ecdysozoa</taxon>
        <taxon>Arthropoda</taxon>
        <taxon>Hexapoda</taxon>
        <taxon>Insecta</taxon>
        <taxon>Pterygota</taxon>
        <taxon>Neoptera</taxon>
        <taxon>Paraneoptera</taxon>
        <taxon>Hemiptera</taxon>
        <taxon>Auchenorrhyncha</taxon>
        <taxon>Cercopoidea</taxon>
        <taxon>Clastopteridae</taxon>
        <taxon>Clastoptera</taxon>
    </lineage>
</organism>
<dbReference type="PROSITE" id="PS50835">
    <property type="entry name" value="IG_LIKE"/>
    <property type="match status" value="9"/>
</dbReference>
<dbReference type="Pfam" id="PF07679">
    <property type="entry name" value="I-set"/>
    <property type="match status" value="1"/>
</dbReference>
<dbReference type="Gene3D" id="2.60.40.10">
    <property type="entry name" value="Immunoglobulins"/>
    <property type="match status" value="9"/>
</dbReference>
<dbReference type="Pfam" id="PF07686">
    <property type="entry name" value="V-set"/>
    <property type="match status" value="1"/>
</dbReference>
<keyword evidence="5" id="KW-1015">Disulfide bond</keyword>